<dbReference type="Gramene" id="TraesCS1D03G0766600.1">
    <property type="protein sequence ID" value="TraesCS1D03G0766600.1.CDS"/>
    <property type="gene ID" value="TraesCS1D03G0766600"/>
</dbReference>
<dbReference type="SMR" id="A0A3B5ZZY1"/>
<dbReference type="Proteomes" id="UP000019116">
    <property type="component" value="Chromosome 1D"/>
</dbReference>
<keyword evidence="3" id="KW-1185">Reference proteome</keyword>
<dbReference type="SUPFAM" id="SSF81383">
    <property type="entry name" value="F-box domain"/>
    <property type="match status" value="1"/>
</dbReference>
<reference evidence="2" key="1">
    <citation type="submission" date="2018-08" db="EMBL/GenBank/DDBJ databases">
        <authorList>
            <person name="Rossello M."/>
        </authorList>
    </citation>
    <scope>NUCLEOTIDE SEQUENCE [LARGE SCALE GENOMIC DNA]</scope>
    <source>
        <strain evidence="2">cv. Chinese Spring</strain>
    </source>
</reference>
<dbReference type="Gramene" id="TraesMAC1D03G00535050.1">
    <property type="protein sequence ID" value="TraesMAC1D03G00535050.1"/>
    <property type="gene ID" value="TraesMAC1D03G00535050"/>
</dbReference>
<protein>
    <recommendedName>
        <fullName evidence="4">F-box domain-containing protein</fullName>
    </recommendedName>
</protein>
<name>A0A3B5ZZY1_WHEAT</name>
<keyword evidence="1" id="KW-0732">Signal</keyword>
<reference evidence="2" key="2">
    <citation type="submission" date="2018-10" db="UniProtKB">
        <authorList>
            <consortium name="EnsemblPlants"/>
        </authorList>
    </citation>
    <scope>IDENTIFICATION</scope>
</reference>
<sequence length="85" mass="9316">MGGGVLLSLFVPAAAGGESFLLRKLVMAAEGGKDRLGDLTNNLLRHVLSLLSPEDALKTCVLDTRWRELCRRTTSPHSVSLKRWL</sequence>
<dbReference type="Gramene" id="TraesCS1D02G323400.1">
    <property type="protein sequence ID" value="TraesCS1D02G323400.1"/>
    <property type="gene ID" value="TraesCS1D02G323400"/>
</dbReference>
<feature type="signal peptide" evidence="1">
    <location>
        <begin position="1"/>
        <end position="16"/>
    </location>
</feature>
<accession>A0A3B5ZZY1</accession>
<dbReference type="Gramene" id="TraesCLE_scaffold_039570_01G000300.1">
    <property type="protein sequence ID" value="TraesCLE_scaffold_039570_01G000300.1"/>
    <property type="gene ID" value="TraesCLE_scaffold_039570_01G000300"/>
</dbReference>
<dbReference type="InterPro" id="IPR053197">
    <property type="entry name" value="F-box_SCFL_complex_component"/>
</dbReference>
<dbReference type="AlphaFoldDB" id="A0A3B5ZZY1"/>
<dbReference type="Gramene" id="TraesROB_scaffold_059366_01G000200.1">
    <property type="protein sequence ID" value="TraesROB_scaffold_059366_01G000200.1"/>
    <property type="gene ID" value="TraesROB_scaffold_059366_01G000200"/>
</dbReference>
<dbReference type="PANTHER" id="PTHR34223:SF59">
    <property type="entry name" value="F-BOX DOMAIN-CONTAINING PROTEIN"/>
    <property type="match status" value="1"/>
</dbReference>
<dbReference type="OrthoDB" id="1933116at2759"/>
<evidence type="ECO:0008006" key="4">
    <source>
        <dbReference type="Google" id="ProtNLM"/>
    </source>
</evidence>
<organism evidence="2">
    <name type="scientific">Triticum aestivum</name>
    <name type="common">Wheat</name>
    <dbReference type="NCBI Taxonomy" id="4565"/>
    <lineage>
        <taxon>Eukaryota</taxon>
        <taxon>Viridiplantae</taxon>
        <taxon>Streptophyta</taxon>
        <taxon>Embryophyta</taxon>
        <taxon>Tracheophyta</taxon>
        <taxon>Spermatophyta</taxon>
        <taxon>Magnoliopsida</taxon>
        <taxon>Liliopsida</taxon>
        <taxon>Poales</taxon>
        <taxon>Poaceae</taxon>
        <taxon>BOP clade</taxon>
        <taxon>Pooideae</taxon>
        <taxon>Triticodae</taxon>
        <taxon>Triticeae</taxon>
        <taxon>Triticinae</taxon>
        <taxon>Triticum</taxon>
    </lineage>
</organism>
<evidence type="ECO:0000313" key="3">
    <source>
        <dbReference type="Proteomes" id="UP000019116"/>
    </source>
</evidence>
<evidence type="ECO:0000313" key="2">
    <source>
        <dbReference type="EnsemblPlants" id="TraesCS1D02G323400.1"/>
    </source>
</evidence>
<dbReference type="EnsemblPlants" id="TraesCS1D02G323400.1">
    <property type="protein sequence ID" value="TraesCS1D02G323400.1"/>
    <property type="gene ID" value="TraesCS1D02G323400"/>
</dbReference>
<evidence type="ECO:0000256" key="1">
    <source>
        <dbReference type="SAM" id="SignalP"/>
    </source>
</evidence>
<dbReference type="Gramene" id="TraesJUL1D03G00538660.1">
    <property type="protein sequence ID" value="TraesJUL1D03G00538660.1"/>
    <property type="gene ID" value="TraesJUL1D03G00538660"/>
</dbReference>
<dbReference type="PANTHER" id="PTHR34223">
    <property type="entry name" value="OS11G0201299 PROTEIN"/>
    <property type="match status" value="1"/>
</dbReference>
<dbReference type="InterPro" id="IPR036047">
    <property type="entry name" value="F-box-like_dom_sf"/>
</dbReference>
<feature type="chain" id="PRO_5043170777" description="F-box domain-containing protein" evidence="1">
    <location>
        <begin position="17"/>
        <end position="85"/>
    </location>
</feature>
<proteinExistence type="predicted"/>